<dbReference type="EMBL" id="VSLD01000001">
    <property type="protein sequence ID" value="TYC99976.1"/>
    <property type="molecule type" value="Genomic_DNA"/>
</dbReference>
<evidence type="ECO:0000313" key="1">
    <source>
        <dbReference type="EMBL" id="TYC99976.1"/>
    </source>
</evidence>
<dbReference type="AlphaFoldDB" id="A0A5D0XUJ0"/>
<protein>
    <submittedName>
        <fullName evidence="1">Uncharacterized protein</fullName>
    </submittedName>
</protein>
<reference evidence="1 2" key="1">
    <citation type="submission" date="2019-08" db="EMBL/GenBank/DDBJ databases">
        <title>Genone of Arthrobacter echini P9.</title>
        <authorList>
            <person name="Bowman J.P."/>
        </authorList>
    </citation>
    <scope>NUCLEOTIDE SEQUENCE [LARGE SCALE GENOMIC DNA]</scope>
    <source>
        <strain evidence="1 2">P9</strain>
    </source>
</reference>
<dbReference type="Pfam" id="PF18845">
    <property type="entry name" value="baeRF_family3"/>
    <property type="match status" value="1"/>
</dbReference>
<proteinExistence type="predicted"/>
<evidence type="ECO:0000313" key="2">
    <source>
        <dbReference type="Proteomes" id="UP000323410"/>
    </source>
</evidence>
<accession>A0A5D0XUJ0</accession>
<dbReference type="OrthoDB" id="4393931at2"/>
<comment type="caution">
    <text evidence="1">The sequence shown here is derived from an EMBL/GenBank/DDBJ whole genome shotgun (WGS) entry which is preliminary data.</text>
</comment>
<name>A0A5D0XUJ0_9MICC</name>
<dbReference type="InterPro" id="IPR041289">
    <property type="entry name" value="Bact_RF_family3"/>
</dbReference>
<keyword evidence="2" id="KW-1185">Reference proteome</keyword>
<sequence length="381" mass="42063">MDMMTGADLPLLTEADPAAVQISMFMPTHRSGDQSRADQLRWKNLLGAVRDKLSERLKGKELDELLAPAQALQDDSWQWQHMRDGVALFLRPGWHRSYSVPANVPELATIGDRLVLGPALRLLTGNEQFLLLALSQQDTRLFRADRHGIDDVDLHDVPTSLREVVGDPEPRSDTMTRPAAAGAGAAVFFGHGASDKDFKKDEMVSFLRELGAGLRTQLEDDGTKLVLAGLEPIVSAYRGISEYQHVLDEAVLRNPDPLSKDELHQLAWPIIEQQLGDDRSRLVEQFRELQGTGRASSDPDEVHEAAVNGRVETLFVQADPWCWEQETGDPHAIVMLGEDRRYAACEQIEAAAVATMNNGGLVHATSDGVDPDSSMAAVFRY</sequence>
<organism evidence="1 2">
    <name type="scientific">Arthrobacter echini</name>
    <dbReference type="NCBI Taxonomy" id="1529066"/>
    <lineage>
        <taxon>Bacteria</taxon>
        <taxon>Bacillati</taxon>
        <taxon>Actinomycetota</taxon>
        <taxon>Actinomycetes</taxon>
        <taxon>Micrococcales</taxon>
        <taxon>Micrococcaceae</taxon>
        <taxon>Arthrobacter</taxon>
    </lineage>
</organism>
<gene>
    <name evidence="1" type="ORF">FQ377_00435</name>
</gene>
<dbReference type="Proteomes" id="UP000323410">
    <property type="component" value="Unassembled WGS sequence"/>
</dbReference>